<feature type="domain" description="Protein kinase" evidence="17">
    <location>
        <begin position="180"/>
        <end position="454"/>
    </location>
</feature>
<comment type="caution">
    <text evidence="19">The sequence shown here is derived from an EMBL/GenBank/DDBJ whole genome shotgun (WGS) entry which is preliminary data.</text>
</comment>
<dbReference type="InterPro" id="IPR002048">
    <property type="entry name" value="EF_hand_dom"/>
</dbReference>
<dbReference type="Gene3D" id="3.30.200.20">
    <property type="entry name" value="Phosphorylase Kinase, domain 1"/>
    <property type="match status" value="1"/>
</dbReference>
<dbReference type="Pfam" id="PF13499">
    <property type="entry name" value="EF-hand_7"/>
    <property type="match status" value="2"/>
</dbReference>
<feature type="binding site" evidence="15">
    <location>
        <position position="213"/>
    </location>
    <ligand>
        <name>ATP</name>
        <dbReference type="ChEBI" id="CHEBI:30616"/>
    </ligand>
</feature>
<feature type="domain" description="EF-hand" evidence="18">
    <location>
        <begin position="607"/>
        <end position="638"/>
    </location>
</feature>
<keyword evidence="11 15" id="KW-0067">ATP-binding</keyword>
<keyword evidence="6" id="KW-0479">Metal-binding</keyword>
<gene>
    <name evidence="19" type="ORF">TIFTF001_008854</name>
</gene>
<dbReference type="InterPro" id="IPR011992">
    <property type="entry name" value="EF-hand-dom_pair"/>
</dbReference>
<comment type="catalytic activity">
    <reaction evidence="14">
        <text>L-seryl-[protein] + ATP = O-phospho-L-seryl-[protein] + ADP + H(+)</text>
        <dbReference type="Rhea" id="RHEA:17989"/>
        <dbReference type="Rhea" id="RHEA-COMP:9863"/>
        <dbReference type="Rhea" id="RHEA-COMP:11604"/>
        <dbReference type="ChEBI" id="CHEBI:15378"/>
        <dbReference type="ChEBI" id="CHEBI:29999"/>
        <dbReference type="ChEBI" id="CHEBI:30616"/>
        <dbReference type="ChEBI" id="CHEBI:83421"/>
        <dbReference type="ChEBI" id="CHEBI:456216"/>
        <dbReference type="EC" id="2.7.11.1"/>
    </reaction>
</comment>
<dbReference type="PROSITE" id="PS00018">
    <property type="entry name" value="EF_HAND_1"/>
    <property type="match status" value="4"/>
</dbReference>
<evidence type="ECO:0000256" key="12">
    <source>
        <dbReference type="ARBA" id="ARBA00024334"/>
    </source>
</evidence>
<evidence type="ECO:0000256" key="8">
    <source>
        <dbReference type="ARBA" id="ARBA00022741"/>
    </source>
</evidence>
<evidence type="ECO:0000256" key="11">
    <source>
        <dbReference type="ARBA" id="ARBA00022840"/>
    </source>
</evidence>
<evidence type="ECO:0000256" key="3">
    <source>
        <dbReference type="ARBA" id="ARBA00022527"/>
    </source>
</evidence>
<evidence type="ECO:0000256" key="13">
    <source>
        <dbReference type="ARBA" id="ARBA00047899"/>
    </source>
</evidence>
<evidence type="ECO:0000313" key="19">
    <source>
        <dbReference type="EMBL" id="GMN39619.1"/>
    </source>
</evidence>
<feature type="domain" description="EF-hand" evidence="18">
    <location>
        <begin position="533"/>
        <end position="568"/>
    </location>
</feature>
<dbReference type="InterPro" id="IPR017441">
    <property type="entry name" value="Protein_kinase_ATP_BS"/>
</dbReference>
<keyword evidence="3" id="KW-0723">Serine/threonine-protein kinase</keyword>
<evidence type="ECO:0000256" key="4">
    <source>
        <dbReference type="ARBA" id="ARBA00022553"/>
    </source>
</evidence>
<keyword evidence="7" id="KW-0677">Repeat</keyword>
<dbReference type="InterPro" id="IPR018247">
    <property type="entry name" value="EF_Hand_1_Ca_BS"/>
</dbReference>
<dbReference type="SUPFAM" id="SSF56112">
    <property type="entry name" value="Protein kinase-like (PK-like)"/>
    <property type="match status" value="1"/>
</dbReference>
<organism evidence="19 20">
    <name type="scientific">Ficus carica</name>
    <name type="common">Common fig</name>
    <dbReference type="NCBI Taxonomy" id="3494"/>
    <lineage>
        <taxon>Eukaryota</taxon>
        <taxon>Viridiplantae</taxon>
        <taxon>Streptophyta</taxon>
        <taxon>Embryophyta</taxon>
        <taxon>Tracheophyta</taxon>
        <taxon>Spermatophyta</taxon>
        <taxon>Magnoliopsida</taxon>
        <taxon>eudicotyledons</taxon>
        <taxon>Gunneridae</taxon>
        <taxon>Pentapetalae</taxon>
        <taxon>rosids</taxon>
        <taxon>fabids</taxon>
        <taxon>Rosales</taxon>
        <taxon>Moraceae</taxon>
        <taxon>Ficeae</taxon>
        <taxon>Ficus</taxon>
    </lineage>
</organism>
<dbReference type="SMART" id="SM00220">
    <property type="entry name" value="S_TKc"/>
    <property type="match status" value="1"/>
</dbReference>
<dbReference type="SMART" id="SM00054">
    <property type="entry name" value="EFh"/>
    <property type="match status" value="4"/>
</dbReference>
<reference evidence="19" key="1">
    <citation type="submission" date="2023-07" db="EMBL/GenBank/DDBJ databases">
        <title>draft genome sequence of fig (Ficus carica).</title>
        <authorList>
            <person name="Takahashi T."/>
            <person name="Nishimura K."/>
        </authorList>
    </citation>
    <scope>NUCLEOTIDE SEQUENCE</scope>
</reference>
<dbReference type="PROSITE" id="PS00107">
    <property type="entry name" value="PROTEIN_KINASE_ATP"/>
    <property type="match status" value="1"/>
</dbReference>
<dbReference type="Gene3D" id="1.10.238.10">
    <property type="entry name" value="EF-hand"/>
    <property type="match status" value="1"/>
</dbReference>
<dbReference type="EC" id="2.7.11.1" evidence="2"/>
<proteinExistence type="inferred from homology"/>
<dbReference type="CDD" id="cd00051">
    <property type="entry name" value="EFh"/>
    <property type="match status" value="2"/>
</dbReference>
<evidence type="ECO:0000256" key="6">
    <source>
        <dbReference type="ARBA" id="ARBA00022723"/>
    </source>
</evidence>
<keyword evidence="8 15" id="KW-0547">Nucleotide-binding</keyword>
<dbReference type="InterPro" id="IPR008271">
    <property type="entry name" value="Ser/Thr_kinase_AS"/>
</dbReference>
<feature type="domain" description="EF-hand" evidence="18">
    <location>
        <begin position="497"/>
        <end position="532"/>
    </location>
</feature>
<dbReference type="Proteomes" id="UP001187192">
    <property type="component" value="Unassembled WGS sequence"/>
</dbReference>
<dbReference type="SUPFAM" id="SSF47473">
    <property type="entry name" value="EF-hand"/>
    <property type="match status" value="1"/>
</dbReference>
<dbReference type="CDD" id="cd05117">
    <property type="entry name" value="STKc_CAMK"/>
    <property type="match status" value="1"/>
</dbReference>
<feature type="compositionally biased region" description="Basic and acidic residues" evidence="16">
    <location>
        <begin position="110"/>
        <end position="120"/>
    </location>
</feature>
<dbReference type="PROSITE" id="PS50011">
    <property type="entry name" value="PROTEIN_KINASE_DOM"/>
    <property type="match status" value="1"/>
</dbReference>
<dbReference type="PROSITE" id="PS50222">
    <property type="entry name" value="EF_HAND_2"/>
    <property type="match status" value="4"/>
</dbReference>
<feature type="region of interest" description="Disordered" evidence="16">
    <location>
        <begin position="50"/>
        <end position="121"/>
    </location>
</feature>
<dbReference type="PANTHER" id="PTHR24349">
    <property type="entry name" value="SERINE/THREONINE-PROTEIN KINASE"/>
    <property type="match status" value="1"/>
</dbReference>
<evidence type="ECO:0000256" key="5">
    <source>
        <dbReference type="ARBA" id="ARBA00022679"/>
    </source>
</evidence>
<evidence type="ECO:0000256" key="2">
    <source>
        <dbReference type="ARBA" id="ARBA00012513"/>
    </source>
</evidence>
<dbReference type="InterPro" id="IPR011009">
    <property type="entry name" value="Kinase-like_dom_sf"/>
</dbReference>
<dbReference type="EMBL" id="BTGU01000009">
    <property type="protein sequence ID" value="GMN39619.1"/>
    <property type="molecule type" value="Genomic_DNA"/>
</dbReference>
<dbReference type="FunFam" id="1.10.238.10:FF:000015">
    <property type="entry name" value="Calcium-dependent protein kinase 1"/>
    <property type="match status" value="1"/>
</dbReference>
<keyword evidence="5" id="KW-0808">Transferase</keyword>
<evidence type="ECO:0000256" key="16">
    <source>
        <dbReference type="SAM" id="MobiDB-lite"/>
    </source>
</evidence>
<feature type="region of interest" description="Disordered" evidence="16">
    <location>
        <begin position="136"/>
        <end position="156"/>
    </location>
</feature>
<evidence type="ECO:0000256" key="14">
    <source>
        <dbReference type="ARBA" id="ARBA00048679"/>
    </source>
</evidence>
<protein>
    <recommendedName>
        <fullName evidence="2">non-specific serine/threonine protein kinase</fullName>
        <ecNumber evidence="2">2.7.11.1</ecNumber>
    </recommendedName>
</protein>
<name>A0AA87ZTR3_FICCA</name>
<dbReference type="PROSITE" id="PS00108">
    <property type="entry name" value="PROTEIN_KINASE_ST"/>
    <property type="match status" value="1"/>
</dbReference>
<keyword evidence="4" id="KW-0597">Phosphoprotein</keyword>
<sequence length="656" mass="73082">MPNRSDLALDTSSFQNHSFSFFVFLLSTGPNISNNGFLQSVTAVVWRSRPPEDRLPQPNQESEGKSSKNAPPDLSSKGSEGGGSKGGNPPPVPVQSTPPETMKIVSDQQQPRKVEPKKPVMPEVVKPEINAVKVEVKEEGPKPSETAKPKKPTHIKRLSSAGLQIESVLGRKTANLKDFYSLGRKLGQGQFGTTFLCLEKGTEKEFACKTIAKRKLTTDEDVEDVRREIQIMHHLAGHPNVIQIVGAYEDAVAVHVVMDLCAGGELFDRIIQRGHYTERKAAQLARIIVGVVQACHSLGVMHRDLKPENFLFVNHEEEAPLKTIDFGLSMFFKPVCEHFMSDPEKMFILSGETFTDVVGSPYYVAPEVLRKHYGPECDVWSAGVIIYILLSGVPPFWDETEQGIFEQVLKGELDFVSEPWPSISESAKDLVRNMLVRDPKKRLTAHEVLCHPWVQVDGVAPDKPLDSAVLTRLKQFSAMNKLKKIAIRVIAESLSEEEIAGLKEMFKMIDTDSSGQITLEELKTGLERVGANLKDSEIHGLLQAADIDNSGTIDYGEFVAAMLHLNKVQKEDHLYAAFSYFDKDGSGYITPDELQQVCEKFGLENVQLDDIIREVDQDNDGRIDYNEFAAMMQDTGLVKKGLQNNKSMGMREDFKQ</sequence>
<dbReference type="FunFam" id="3.30.200.20:FF:000004">
    <property type="entry name" value="Calcium-dependent protein kinase 1"/>
    <property type="match status" value="1"/>
</dbReference>
<evidence type="ECO:0000256" key="10">
    <source>
        <dbReference type="ARBA" id="ARBA00022837"/>
    </source>
</evidence>
<evidence type="ECO:0000256" key="1">
    <source>
        <dbReference type="ARBA" id="ARBA00005354"/>
    </source>
</evidence>
<feature type="compositionally biased region" description="Basic and acidic residues" evidence="16">
    <location>
        <begin position="136"/>
        <end position="148"/>
    </location>
</feature>
<dbReference type="Pfam" id="PF00069">
    <property type="entry name" value="Pkinase"/>
    <property type="match status" value="1"/>
</dbReference>
<dbReference type="FunFam" id="1.10.510.10:FF:000249">
    <property type="entry name" value="Calcium-dependent protein kinase SK5"/>
    <property type="match status" value="1"/>
</dbReference>
<evidence type="ECO:0000259" key="18">
    <source>
        <dbReference type="PROSITE" id="PS50222"/>
    </source>
</evidence>
<comment type="similarity">
    <text evidence="12">Belongs to the protein kinase superfamily. Ser/Thr protein kinase family. CDPK subfamily.</text>
</comment>
<feature type="domain" description="EF-hand" evidence="18">
    <location>
        <begin position="569"/>
        <end position="604"/>
    </location>
</feature>
<dbReference type="GO" id="GO:0005524">
    <property type="term" value="F:ATP binding"/>
    <property type="evidence" value="ECO:0007669"/>
    <property type="project" value="UniProtKB-UniRule"/>
</dbReference>
<comment type="similarity">
    <text evidence="1">Belongs to the protein kinase superfamily. CAMK Ser/Thr protein kinase family. CaMK subfamily.</text>
</comment>
<keyword evidence="9" id="KW-0418">Kinase</keyword>
<evidence type="ECO:0000256" key="9">
    <source>
        <dbReference type="ARBA" id="ARBA00022777"/>
    </source>
</evidence>
<evidence type="ECO:0000256" key="7">
    <source>
        <dbReference type="ARBA" id="ARBA00022737"/>
    </source>
</evidence>
<accession>A0AA87ZTR3</accession>
<evidence type="ECO:0000256" key="15">
    <source>
        <dbReference type="PROSITE-ProRule" id="PRU10141"/>
    </source>
</evidence>
<keyword evidence="10" id="KW-0106">Calcium</keyword>
<dbReference type="AlphaFoldDB" id="A0AA87ZTR3"/>
<evidence type="ECO:0000313" key="20">
    <source>
        <dbReference type="Proteomes" id="UP001187192"/>
    </source>
</evidence>
<dbReference type="InterPro" id="IPR050205">
    <property type="entry name" value="CDPK_Ser/Thr_kinases"/>
</dbReference>
<dbReference type="GO" id="GO:0004674">
    <property type="term" value="F:protein serine/threonine kinase activity"/>
    <property type="evidence" value="ECO:0007669"/>
    <property type="project" value="UniProtKB-KW"/>
</dbReference>
<comment type="catalytic activity">
    <reaction evidence="13">
        <text>L-threonyl-[protein] + ATP = O-phospho-L-threonyl-[protein] + ADP + H(+)</text>
        <dbReference type="Rhea" id="RHEA:46608"/>
        <dbReference type="Rhea" id="RHEA-COMP:11060"/>
        <dbReference type="Rhea" id="RHEA-COMP:11605"/>
        <dbReference type="ChEBI" id="CHEBI:15378"/>
        <dbReference type="ChEBI" id="CHEBI:30013"/>
        <dbReference type="ChEBI" id="CHEBI:30616"/>
        <dbReference type="ChEBI" id="CHEBI:61977"/>
        <dbReference type="ChEBI" id="CHEBI:456216"/>
        <dbReference type="EC" id="2.7.11.1"/>
    </reaction>
</comment>
<dbReference type="InterPro" id="IPR000719">
    <property type="entry name" value="Prot_kinase_dom"/>
</dbReference>
<keyword evidence="20" id="KW-1185">Reference proteome</keyword>
<evidence type="ECO:0000259" key="17">
    <source>
        <dbReference type="PROSITE" id="PS50011"/>
    </source>
</evidence>
<dbReference type="GO" id="GO:0005509">
    <property type="term" value="F:calcium ion binding"/>
    <property type="evidence" value="ECO:0007669"/>
    <property type="project" value="InterPro"/>
</dbReference>
<dbReference type="Gene3D" id="1.10.510.10">
    <property type="entry name" value="Transferase(Phosphotransferase) domain 1"/>
    <property type="match status" value="1"/>
</dbReference>